<dbReference type="Proteomes" id="UP000054408">
    <property type="component" value="Unassembled WGS sequence"/>
</dbReference>
<feature type="coiled-coil region" evidence="1">
    <location>
        <begin position="150"/>
        <end position="177"/>
    </location>
</feature>
<name>A0A0L0D2K5_THETB</name>
<feature type="region of interest" description="Disordered" evidence="2">
    <location>
        <begin position="1"/>
        <end position="24"/>
    </location>
</feature>
<evidence type="ECO:0000256" key="2">
    <source>
        <dbReference type="SAM" id="MobiDB-lite"/>
    </source>
</evidence>
<dbReference type="GeneID" id="25562632"/>
<dbReference type="AlphaFoldDB" id="A0A0L0D2K5"/>
<accession>A0A0L0D2K5</accession>
<keyword evidence="1" id="KW-0175">Coiled coil</keyword>
<dbReference type="RefSeq" id="XP_013760333.1">
    <property type="nucleotide sequence ID" value="XM_013904879.1"/>
</dbReference>
<protein>
    <submittedName>
        <fullName evidence="3">Uncharacterized protein</fullName>
    </submittedName>
</protein>
<evidence type="ECO:0000313" key="3">
    <source>
        <dbReference type="EMBL" id="KNC46554.1"/>
    </source>
</evidence>
<reference evidence="3 4" key="1">
    <citation type="submission" date="2010-05" db="EMBL/GenBank/DDBJ databases">
        <title>The Genome Sequence of Thecamonas trahens ATCC 50062.</title>
        <authorList>
            <consortium name="The Broad Institute Genome Sequencing Platform"/>
            <person name="Russ C."/>
            <person name="Cuomo C."/>
            <person name="Shea T."/>
            <person name="Young S.K."/>
            <person name="Zeng Q."/>
            <person name="Koehrsen M."/>
            <person name="Haas B."/>
            <person name="Borodovsky M."/>
            <person name="Guigo R."/>
            <person name="Alvarado L."/>
            <person name="Berlin A."/>
            <person name="Bochicchio J."/>
            <person name="Borenstein D."/>
            <person name="Chapman S."/>
            <person name="Chen Z."/>
            <person name="Freedman E."/>
            <person name="Gellesch M."/>
            <person name="Goldberg J."/>
            <person name="Griggs A."/>
            <person name="Gujja S."/>
            <person name="Heilman E."/>
            <person name="Heiman D."/>
            <person name="Hepburn T."/>
            <person name="Howarth C."/>
            <person name="Jen D."/>
            <person name="Larson L."/>
            <person name="Mehta T."/>
            <person name="Park D."/>
            <person name="Pearson M."/>
            <person name="Roberts A."/>
            <person name="Saif S."/>
            <person name="Shenoy N."/>
            <person name="Sisk P."/>
            <person name="Stolte C."/>
            <person name="Sykes S."/>
            <person name="Thomson T."/>
            <person name="Walk T."/>
            <person name="White J."/>
            <person name="Yandava C."/>
            <person name="Burger G."/>
            <person name="Gray M.W."/>
            <person name="Holland P.W.H."/>
            <person name="King N."/>
            <person name="Lang F.B.F."/>
            <person name="Roger A.J."/>
            <person name="Ruiz-Trillo I."/>
            <person name="Lander E."/>
            <person name="Nusbaum C."/>
        </authorList>
    </citation>
    <scope>NUCLEOTIDE SEQUENCE [LARGE SCALE GENOMIC DNA]</scope>
    <source>
        <strain evidence="3 4">ATCC 50062</strain>
    </source>
</reference>
<gene>
    <name evidence="3" type="ORF">AMSG_02989</name>
</gene>
<dbReference type="EMBL" id="GL349443">
    <property type="protein sequence ID" value="KNC46554.1"/>
    <property type="molecule type" value="Genomic_DNA"/>
</dbReference>
<sequence length="315" mass="32703">MRAQWLTKGGGRKRKGDEPPRSLAGFKKAKPLLCSVVPAEETPSNRWALLLGHAMTQALDKVESRLESGADAEFAQASSLGPKAAAEAAANAAVLAADEVRAAIKAAADGAYAALTSDAAKAEFAAALDRRQRGGRRRRLAKAAEPTTRLGKLEAARDKLRAVLDGLEAEKAQWSEIEGSLQTPSGAGVSAQVPAWVEDLGSTVAPAFLTPEDLAYLQQNCPLAMAALEQAAEGGAAAASGVVTVKGPADVMEASMDVAMGAMASRVRAAEAFRNQSEAYLTKLGKLVHEVSFQGIDLEAHPLAVPAPAATEVDE</sequence>
<organism evidence="3 4">
    <name type="scientific">Thecamonas trahens ATCC 50062</name>
    <dbReference type="NCBI Taxonomy" id="461836"/>
    <lineage>
        <taxon>Eukaryota</taxon>
        <taxon>Apusozoa</taxon>
        <taxon>Apusomonadida</taxon>
        <taxon>Apusomonadidae</taxon>
        <taxon>Thecamonas</taxon>
    </lineage>
</organism>
<keyword evidence="4" id="KW-1185">Reference proteome</keyword>
<evidence type="ECO:0000313" key="4">
    <source>
        <dbReference type="Proteomes" id="UP000054408"/>
    </source>
</evidence>
<evidence type="ECO:0000256" key="1">
    <source>
        <dbReference type="SAM" id="Coils"/>
    </source>
</evidence>
<proteinExistence type="predicted"/>